<gene>
    <name evidence="2" type="ORF">ILEXP_LOCUS58770</name>
</gene>
<keyword evidence="3" id="KW-1185">Reference proteome</keyword>
<dbReference type="AlphaFoldDB" id="A0ABC8V5I0"/>
<evidence type="ECO:0000256" key="1">
    <source>
        <dbReference type="SAM" id="MobiDB-lite"/>
    </source>
</evidence>
<feature type="region of interest" description="Disordered" evidence="1">
    <location>
        <begin position="50"/>
        <end position="75"/>
    </location>
</feature>
<protein>
    <submittedName>
        <fullName evidence="2">Uncharacterized protein</fullName>
    </submittedName>
</protein>
<dbReference type="EMBL" id="CAUOFW020010313">
    <property type="protein sequence ID" value="CAK9188134.1"/>
    <property type="molecule type" value="Genomic_DNA"/>
</dbReference>
<name>A0ABC8V5I0_9AQUA</name>
<feature type="non-terminal residue" evidence="2">
    <location>
        <position position="1"/>
    </location>
</feature>
<proteinExistence type="predicted"/>
<sequence length="75" mass="8006">SGDRANPLGKKWRMENVLTAQSVVEPMHIGGGCGCWWRMCSSLVEDMVAGGRSSDGLPRRRVAEGEESVEGGGKS</sequence>
<evidence type="ECO:0000313" key="2">
    <source>
        <dbReference type="EMBL" id="CAK9188134.1"/>
    </source>
</evidence>
<dbReference type="Proteomes" id="UP001642360">
    <property type="component" value="Unassembled WGS sequence"/>
</dbReference>
<reference evidence="2 3" key="1">
    <citation type="submission" date="2024-02" db="EMBL/GenBank/DDBJ databases">
        <authorList>
            <person name="Vignale AGUSTIN F."/>
            <person name="Sosa J E."/>
            <person name="Modenutti C."/>
        </authorList>
    </citation>
    <scope>NUCLEOTIDE SEQUENCE [LARGE SCALE GENOMIC DNA]</scope>
</reference>
<organism evidence="2 3">
    <name type="scientific">Ilex paraguariensis</name>
    <name type="common">yerba mate</name>
    <dbReference type="NCBI Taxonomy" id="185542"/>
    <lineage>
        <taxon>Eukaryota</taxon>
        <taxon>Viridiplantae</taxon>
        <taxon>Streptophyta</taxon>
        <taxon>Embryophyta</taxon>
        <taxon>Tracheophyta</taxon>
        <taxon>Spermatophyta</taxon>
        <taxon>Magnoliopsida</taxon>
        <taxon>eudicotyledons</taxon>
        <taxon>Gunneridae</taxon>
        <taxon>Pentapetalae</taxon>
        <taxon>asterids</taxon>
        <taxon>campanulids</taxon>
        <taxon>Aquifoliales</taxon>
        <taxon>Aquifoliaceae</taxon>
        <taxon>Ilex</taxon>
    </lineage>
</organism>
<comment type="caution">
    <text evidence="2">The sequence shown here is derived from an EMBL/GenBank/DDBJ whole genome shotgun (WGS) entry which is preliminary data.</text>
</comment>
<accession>A0ABC8V5I0</accession>
<evidence type="ECO:0000313" key="3">
    <source>
        <dbReference type="Proteomes" id="UP001642360"/>
    </source>
</evidence>